<dbReference type="PANTHER" id="PTHR37524">
    <property type="entry name" value="RIBOSOMAL RNA LARGE SUBUNIT METHYLTRANSFERASE M"/>
    <property type="match status" value="1"/>
</dbReference>
<protein>
    <submittedName>
        <fullName evidence="1">FtsJ-like methyltransferase</fullName>
    </submittedName>
</protein>
<keyword evidence="2" id="KW-1185">Reference proteome</keyword>
<proteinExistence type="predicted"/>
<accession>A0ABR1FH17</accession>
<dbReference type="Gene3D" id="3.40.50.150">
    <property type="entry name" value="Vaccinia Virus protein VP39"/>
    <property type="match status" value="1"/>
</dbReference>
<dbReference type="GO" id="GO:0008168">
    <property type="term" value="F:methyltransferase activity"/>
    <property type="evidence" value="ECO:0007669"/>
    <property type="project" value="InterPro"/>
</dbReference>
<evidence type="ECO:0000313" key="1">
    <source>
        <dbReference type="EMBL" id="KAK7230648.1"/>
    </source>
</evidence>
<name>A0ABR1FH17_AURAN</name>
<gene>
    <name evidence="1" type="ORF">SO694_00078016</name>
</gene>
<sequence>MAELLAAAPCVELQQASTAHFASLQVSHGHKFRAQEWMAQRFPEATQCGSGKDVVVFALDDPERVVAAMRRDGHARRFVHAATACHLRVARADAVAGAVVALYDGCESLASAKLVVHFDRALKGSLLAALPERLALAPRGHSHCLTVEPVSSGGDVEGYYVGVCAAGDEFATDDAVIASKRDGHAVSRAYFKLREAADVFGFGARLGDGARVVDVGASPGGWSQLCLERGAALVAAVDPGALDASLLDAYGGGALVHVRARVQESTAALAAAAAGGRFDACVCDANAHPAAALRLLAPAVCPLLRRGAALVLTLKQPTATNKHADGEFAEVLAALAEHGFAGPRIAWLWANGRHERTLGATYEPGQASGAFAS</sequence>
<dbReference type="EMBL" id="JBBJCI010000426">
    <property type="protein sequence ID" value="KAK7230648.1"/>
    <property type="molecule type" value="Genomic_DNA"/>
</dbReference>
<dbReference type="InterPro" id="IPR002877">
    <property type="entry name" value="RNA_MeTrfase_FtsJ_dom"/>
</dbReference>
<dbReference type="InterPro" id="IPR029063">
    <property type="entry name" value="SAM-dependent_MTases_sf"/>
</dbReference>
<comment type="caution">
    <text evidence="1">The sequence shown here is derived from an EMBL/GenBank/DDBJ whole genome shotgun (WGS) entry which is preliminary data.</text>
</comment>
<dbReference type="KEGG" id="aaf:AURANDRAFT_62766"/>
<evidence type="ECO:0000313" key="2">
    <source>
        <dbReference type="Proteomes" id="UP001363151"/>
    </source>
</evidence>
<reference evidence="1 2" key="1">
    <citation type="submission" date="2024-03" db="EMBL/GenBank/DDBJ databases">
        <title>Aureococcus anophagefferens CCMP1851 and Kratosvirus quantuckense: Draft genome of a second virus-susceptible host strain in the model system.</title>
        <authorList>
            <person name="Chase E."/>
            <person name="Truchon A.R."/>
            <person name="Schepens W."/>
            <person name="Wilhelm S.W."/>
        </authorList>
    </citation>
    <scope>NUCLEOTIDE SEQUENCE [LARGE SCALE GENOMIC DNA]</scope>
    <source>
        <strain evidence="1 2">CCMP1851</strain>
    </source>
</reference>
<organism evidence="1 2">
    <name type="scientific">Aureococcus anophagefferens</name>
    <name type="common">Harmful bloom alga</name>
    <dbReference type="NCBI Taxonomy" id="44056"/>
    <lineage>
        <taxon>Eukaryota</taxon>
        <taxon>Sar</taxon>
        <taxon>Stramenopiles</taxon>
        <taxon>Ochrophyta</taxon>
        <taxon>Pelagophyceae</taxon>
        <taxon>Pelagomonadales</taxon>
        <taxon>Pelagomonadaceae</taxon>
        <taxon>Aureococcus</taxon>
    </lineage>
</organism>
<dbReference type="SUPFAM" id="SSF53335">
    <property type="entry name" value="S-adenosyl-L-methionine-dependent methyltransferases"/>
    <property type="match status" value="1"/>
</dbReference>
<dbReference type="PANTHER" id="PTHR37524:SF2">
    <property type="entry name" value="RIBOSOMAL RNA METHYLTRANSFERASE FTSJ DOMAIN-CONTAINING PROTEIN"/>
    <property type="match status" value="1"/>
</dbReference>
<dbReference type="Pfam" id="PF01728">
    <property type="entry name" value="FtsJ"/>
    <property type="match status" value="1"/>
</dbReference>
<dbReference type="GO" id="GO:0032259">
    <property type="term" value="P:methylation"/>
    <property type="evidence" value="ECO:0007669"/>
    <property type="project" value="InterPro"/>
</dbReference>
<dbReference type="Proteomes" id="UP001363151">
    <property type="component" value="Unassembled WGS sequence"/>
</dbReference>